<dbReference type="Pfam" id="PF00266">
    <property type="entry name" value="Aminotran_5"/>
    <property type="match status" value="1"/>
</dbReference>
<feature type="domain" description="Aminotransferase class V" evidence="10">
    <location>
        <begin position="38"/>
        <end position="336"/>
    </location>
</feature>
<keyword evidence="4 11" id="KW-0808">Transferase</keyword>
<comment type="similarity">
    <text evidence="2 8">Belongs to the class-V pyridoxal-phosphate-dependent aminotransferase family.</text>
</comment>
<dbReference type="InterPro" id="IPR000192">
    <property type="entry name" value="Aminotrans_V_dom"/>
</dbReference>
<dbReference type="CDD" id="cd06451">
    <property type="entry name" value="AGAT_like"/>
    <property type="match status" value="1"/>
</dbReference>
<feature type="binding site" evidence="6">
    <location>
        <position position="346"/>
    </location>
    <ligand>
        <name>substrate</name>
    </ligand>
</feature>
<dbReference type="PROSITE" id="PS00595">
    <property type="entry name" value="AA_TRANSFER_CLASS_5"/>
    <property type="match status" value="1"/>
</dbReference>
<evidence type="ECO:0000259" key="10">
    <source>
        <dbReference type="Pfam" id="PF00266"/>
    </source>
</evidence>
<keyword evidence="5 7" id="KW-0663">Pyridoxal phosphate</keyword>
<evidence type="ECO:0000256" key="9">
    <source>
        <dbReference type="RuleBase" id="RU004504"/>
    </source>
</evidence>
<evidence type="ECO:0000256" key="6">
    <source>
        <dbReference type="PIRSR" id="PIRSR000524-1"/>
    </source>
</evidence>
<dbReference type="FunFam" id="3.40.640.10:FF:000027">
    <property type="entry name" value="Serine--pyruvate aminotransferase, mitochondrial"/>
    <property type="match status" value="1"/>
</dbReference>
<dbReference type="EMBL" id="CP025958">
    <property type="protein sequence ID" value="AWM38096.1"/>
    <property type="molecule type" value="Genomic_DNA"/>
</dbReference>
<dbReference type="RefSeq" id="WP_029600621.1">
    <property type="nucleotide sequence ID" value="NZ_CP025958.1"/>
</dbReference>
<evidence type="ECO:0000256" key="1">
    <source>
        <dbReference type="ARBA" id="ARBA00001933"/>
    </source>
</evidence>
<gene>
    <name evidence="11" type="ORF">C1280_14580</name>
</gene>
<dbReference type="InterPro" id="IPR015421">
    <property type="entry name" value="PyrdxlP-dep_Trfase_major"/>
</dbReference>
<organism evidence="11 12">
    <name type="scientific">Gemmata obscuriglobus</name>
    <dbReference type="NCBI Taxonomy" id="114"/>
    <lineage>
        <taxon>Bacteria</taxon>
        <taxon>Pseudomonadati</taxon>
        <taxon>Planctomycetota</taxon>
        <taxon>Planctomycetia</taxon>
        <taxon>Gemmatales</taxon>
        <taxon>Gemmataceae</taxon>
        <taxon>Gemmata</taxon>
    </lineage>
</organism>
<sequence>MATLPGQLSPTPRLLLGPGPSDAHPRVLSVMSTPLLGHLDPQFLEIMTETQTMLREVFRTKNQLTFPVSATGMAGMETCLVNLIEPGDPVTVCCIGYFGTRMIDVAGRTGCNLTVKHKPWGDVFTLDELRDILKETRPKVLALVHAETSTGALQDISEVGKLCHEYDALLVTDCVTSLGCTPVELDAWEVDAAFSCSQKGLSCPPGMSPISFSPRAVDKLKSRKTKVQSWYLDLTSIQSYWGGDRAYHHTAPITMIYALREGLRLVLEEGLEARWARHVRNHKALKAGLEALGLEYIAAEAHRLPQLNAVKIPAGIDDVAGRKKLLTEFGIEIGGGLGDFKGKAWRIGIMGYNSRPICVLSVLAAMEHVLRAFGAKVTPGSGVAAAEAIYAA</sequence>
<dbReference type="GO" id="GO:0019265">
    <property type="term" value="P:glycine biosynthetic process, by transamination of glyoxylate"/>
    <property type="evidence" value="ECO:0007669"/>
    <property type="project" value="TreeGrafter"/>
</dbReference>
<evidence type="ECO:0000256" key="8">
    <source>
        <dbReference type="RuleBase" id="RU004075"/>
    </source>
</evidence>
<evidence type="ECO:0000313" key="12">
    <source>
        <dbReference type="Proteomes" id="UP000245802"/>
    </source>
</evidence>
<evidence type="ECO:0000256" key="2">
    <source>
        <dbReference type="ARBA" id="ARBA00009236"/>
    </source>
</evidence>
<evidence type="ECO:0000256" key="5">
    <source>
        <dbReference type="ARBA" id="ARBA00022898"/>
    </source>
</evidence>
<evidence type="ECO:0000256" key="7">
    <source>
        <dbReference type="PIRSR" id="PIRSR000524-50"/>
    </source>
</evidence>
<dbReference type="SUPFAM" id="SSF53383">
    <property type="entry name" value="PLP-dependent transferases"/>
    <property type="match status" value="1"/>
</dbReference>
<protein>
    <submittedName>
        <fullName evidence="11">Alanine--glyoxylate aminotransferase family protein</fullName>
    </submittedName>
</protein>
<dbReference type="Proteomes" id="UP000245802">
    <property type="component" value="Chromosome"/>
</dbReference>
<dbReference type="PANTHER" id="PTHR21152">
    <property type="entry name" value="AMINOTRANSFERASE CLASS V"/>
    <property type="match status" value="1"/>
</dbReference>
<proteinExistence type="inferred from homology"/>
<keyword evidence="12" id="KW-1185">Reference proteome</keyword>
<evidence type="ECO:0000313" key="11">
    <source>
        <dbReference type="EMBL" id="AWM38096.1"/>
    </source>
</evidence>
<dbReference type="InterPro" id="IPR024169">
    <property type="entry name" value="SP_NH2Trfase/AEP_transaminase"/>
</dbReference>
<dbReference type="Gene3D" id="3.90.1150.10">
    <property type="entry name" value="Aspartate Aminotransferase, domain 1"/>
    <property type="match status" value="1"/>
</dbReference>
<dbReference type="InterPro" id="IPR015422">
    <property type="entry name" value="PyrdxlP-dep_Trfase_small"/>
</dbReference>
<name>A0A2Z3H3E2_9BACT</name>
<reference evidence="11 12" key="1">
    <citation type="submission" date="2018-01" db="EMBL/GenBank/DDBJ databases">
        <title>G. obscuriglobus.</title>
        <authorList>
            <person name="Franke J."/>
            <person name="Blomberg W."/>
            <person name="Selmecki A."/>
        </authorList>
    </citation>
    <scope>NUCLEOTIDE SEQUENCE [LARGE SCALE GENOMIC DNA]</scope>
    <source>
        <strain evidence="11 12">DSM 5831</strain>
    </source>
</reference>
<dbReference type="InterPro" id="IPR015424">
    <property type="entry name" value="PyrdxlP-dep_Trfase"/>
</dbReference>
<dbReference type="PANTHER" id="PTHR21152:SF40">
    <property type="entry name" value="ALANINE--GLYOXYLATE AMINOTRANSFERASE"/>
    <property type="match status" value="1"/>
</dbReference>
<dbReference type="PIRSF" id="PIRSF000524">
    <property type="entry name" value="SPT"/>
    <property type="match status" value="1"/>
</dbReference>
<dbReference type="AlphaFoldDB" id="A0A2Z3H3E2"/>
<dbReference type="KEGG" id="gog:C1280_14580"/>
<evidence type="ECO:0000256" key="4">
    <source>
        <dbReference type="ARBA" id="ARBA00022679"/>
    </source>
</evidence>
<dbReference type="Gene3D" id="3.40.640.10">
    <property type="entry name" value="Type I PLP-dependent aspartate aminotransferase-like (Major domain)"/>
    <property type="match status" value="1"/>
</dbReference>
<feature type="modified residue" description="N6-(pyridoxal phosphate)lysine" evidence="7">
    <location>
        <position position="199"/>
    </location>
</feature>
<dbReference type="InterPro" id="IPR020578">
    <property type="entry name" value="Aminotrans_V_PyrdxlP_BS"/>
</dbReference>
<evidence type="ECO:0000256" key="3">
    <source>
        <dbReference type="ARBA" id="ARBA00022576"/>
    </source>
</evidence>
<dbReference type="GO" id="GO:0004760">
    <property type="term" value="F:L-serine-pyruvate transaminase activity"/>
    <property type="evidence" value="ECO:0007669"/>
    <property type="project" value="TreeGrafter"/>
</dbReference>
<dbReference type="OrthoDB" id="389074at2"/>
<comment type="cofactor">
    <cofactor evidence="1 7 9">
        <name>pyridoxal 5'-phosphate</name>
        <dbReference type="ChEBI" id="CHEBI:597326"/>
    </cofactor>
</comment>
<dbReference type="GO" id="GO:0008453">
    <property type="term" value="F:alanine-glyoxylate transaminase activity"/>
    <property type="evidence" value="ECO:0007669"/>
    <property type="project" value="TreeGrafter"/>
</dbReference>
<keyword evidence="3 11" id="KW-0032">Aminotransferase</keyword>
<accession>A0A2Z3H3E2</accession>